<name>A0A2P2QEP0_RHIMU</name>
<reference evidence="1" key="1">
    <citation type="submission" date="2018-02" db="EMBL/GenBank/DDBJ databases">
        <title>Rhizophora mucronata_Transcriptome.</title>
        <authorList>
            <person name="Meera S.P."/>
            <person name="Sreeshan A."/>
            <person name="Augustine A."/>
        </authorList>
    </citation>
    <scope>NUCLEOTIDE SEQUENCE</scope>
    <source>
        <tissue evidence="1">Leaf</tissue>
    </source>
</reference>
<organism evidence="1">
    <name type="scientific">Rhizophora mucronata</name>
    <name type="common">Asiatic mangrove</name>
    <dbReference type="NCBI Taxonomy" id="61149"/>
    <lineage>
        <taxon>Eukaryota</taxon>
        <taxon>Viridiplantae</taxon>
        <taxon>Streptophyta</taxon>
        <taxon>Embryophyta</taxon>
        <taxon>Tracheophyta</taxon>
        <taxon>Spermatophyta</taxon>
        <taxon>Magnoliopsida</taxon>
        <taxon>eudicotyledons</taxon>
        <taxon>Gunneridae</taxon>
        <taxon>Pentapetalae</taxon>
        <taxon>rosids</taxon>
        <taxon>fabids</taxon>
        <taxon>Malpighiales</taxon>
        <taxon>Rhizophoraceae</taxon>
        <taxon>Rhizophora</taxon>
    </lineage>
</organism>
<evidence type="ECO:0000313" key="1">
    <source>
        <dbReference type="EMBL" id="MBX65471.1"/>
    </source>
</evidence>
<accession>A0A2P2QEP0</accession>
<dbReference type="AlphaFoldDB" id="A0A2P2QEP0"/>
<dbReference type="EMBL" id="GGEC01084987">
    <property type="protein sequence ID" value="MBX65471.1"/>
    <property type="molecule type" value="Transcribed_RNA"/>
</dbReference>
<protein>
    <submittedName>
        <fullName evidence="1">Uncharacterized protein</fullName>
    </submittedName>
</protein>
<sequence>MQTFLPVYDVADAADSAVAAAVFRFEALFWRHGRGLHQE</sequence>
<proteinExistence type="predicted"/>